<dbReference type="Proteomes" id="UP000324222">
    <property type="component" value="Unassembled WGS sequence"/>
</dbReference>
<gene>
    <name evidence="1" type="ORF">E2C01_055731</name>
</gene>
<evidence type="ECO:0000313" key="1">
    <source>
        <dbReference type="EMBL" id="MPC61656.1"/>
    </source>
</evidence>
<dbReference type="EMBL" id="VSRR010018754">
    <property type="protein sequence ID" value="MPC61656.1"/>
    <property type="molecule type" value="Genomic_DNA"/>
</dbReference>
<sequence>MKSSFPTVQPVPSKTIVPFILCRPYVSSPIFLNLPRHCSSFTALLLSSLLATDTDASTLISADATHHASLFGRKDSHFKYTEIRLIDLSEHEP</sequence>
<evidence type="ECO:0000313" key="2">
    <source>
        <dbReference type="Proteomes" id="UP000324222"/>
    </source>
</evidence>
<comment type="caution">
    <text evidence="1">The sequence shown here is derived from an EMBL/GenBank/DDBJ whole genome shotgun (WGS) entry which is preliminary data.</text>
</comment>
<dbReference type="AlphaFoldDB" id="A0A5B7GVJ5"/>
<reference evidence="1 2" key="1">
    <citation type="submission" date="2019-05" db="EMBL/GenBank/DDBJ databases">
        <title>Another draft genome of Portunus trituberculatus and its Hox gene families provides insights of decapod evolution.</title>
        <authorList>
            <person name="Jeong J.-H."/>
            <person name="Song I."/>
            <person name="Kim S."/>
            <person name="Choi T."/>
            <person name="Kim D."/>
            <person name="Ryu S."/>
            <person name="Kim W."/>
        </authorList>
    </citation>
    <scope>NUCLEOTIDE SEQUENCE [LARGE SCALE GENOMIC DNA]</scope>
    <source>
        <tissue evidence="1">Muscle</tissue>
    </source>
</reference>
<proteinExistence type="predicted"/>
<organism evidence="1 2">
    <name type="scientific">Portunus trituberculatus</name>
    <name type="common">Swimming crab</name>
    <name type="synonym">Neptunus trituberculatus</name>
    <dbReference type="NCBI Taxonomy" id="210409"/>
    <lineage>
        <taxon>Eukaryota</taxon>
        <taxon>Metazoa</taxon>
        <taxon>Ecdysozoa</taxon>
        <taxon>Arthropoda</taxon>
        <taxon>Crustacea</taxon>
        <taxon>Multicrustacea</taxon>
        <taxon>Malacostraca</taxon>
        <taxon>Eumalacostraca</taxon>
        <taxon>Eucarida</taxon>
        <taxon>Decapoda</taxon>
        <taxon>Pleocyemata</taxon>
        <taxon>Brachyura</taxon>
        <taxon>Eubrachyura</taxon>
        <taxon>Portunoidea</taxon>
        <taxon>Portunidae</taxon>
        <taxon>Portuninae</taxon>
        <taxon>Portunus</taxon>
    </lineage>
</organism>
<accession>A0A5B7GVJ5</accession>
<name>A0A5B7GVJ5_PORTR</name>
<protein>
    <submittedName>
        <fullName evidence="1">Uncharacterized protein</fullName>
    </submittedName>
</protein>
<keyword evidence="2" id="KW-1185">Reference proteome</keyword>